<keyword evidence="4 7" id="KW-0812">Transmembrane</keyword>
<dbReference type="EMBL" id="SODA01000013">
    <property type="protein sequence ID" value="TDW03041.1"/>
    <property type="molecule type" value="Genomic_DNA"/>
</dbReference>
<feature type="transmembrane region" description="Helical" evidence="7">
    <location>
        <begin position="169"/>
        <end position="192"/>
    </location>
</feature>
<organism evidence="9 10">
    <name type="scientific">Halanaerobium saccharolyticum</name>
    <dbReference type="NCBI Taxonomy" id="43595"/>
    <lineage>
        <taxon>Bacteria</taxon>
        <taxon>Bacillati</taxon>
        <taxon>Bacillota</taxon>
        <taxon>Clostridia</taxon>
        <taxon>Halanaerobiales</taxon>
        <taxon>Halanaerobiaceae</taxon>
        <taxon>Halanaerobium</taxon>
    </lineage>
</organism>
<dbReference type="OrthoDB" id="9777699at2"/>
<feature type="transmembrane region" description="Helical" evidence="7">
    <location>
        <begin position="271"/>
        <end position="290"/>
    </location>
</feature>
<dbReference type="GO" id="GO:0022857">
    <property type="term" value="F:transmembrane transporter activity"/>
    <property type="evidence" value="ECO:0007669"/>
    <property type="project" value="TreeGrafter"/>
</dbReference>
<evidence type="ECO:0000256" key="1">
    <source>
        <dbReference type="ARBA" id="ARBA00004429"/>
    </source>
</evidence>
<dbReference type="InterPro" id="IPR010656">
    <property type="entry name" value="DctM"/>
</dbReference>
<proteinExistence type="predicted"/>
<feature type="transmembrane region" description="Helical" evidence="7">
    <location>
        <begin position="46"/>
        <end position="66"/>
    </location>
</feature>
<gene>
    <name evidence="9" type="ORF">C8C77_1139</name>
</gene>
<reference evidence="9 10" key="1">
    <citation type="submission" date="2019-03" db="EMBL/GenBank/DDBJ databases">
        <title>Subsurface microbial communities from deep shales in Ohio and West Virginia, USA.</title>
        <authorList>
            <person name="Wrighton K."/>
        </authorList>
    </citation>
    <scope>NUCLEOTIDE SEQUENCE [LARGE SCALE GENOMIC DNA]</scope>
    <source>
        <strain evidence="9 10">MSL9.2</strain>
    </source>
</reference>
<feature type="transmembrane region" description="Helical" evidence="7">
    <location>
        <begin position="335"/>
        <end position="353"/>
    </location>
</feature>
<keyword evidence="2" id="KW-1003">Cell membrane</keyword>
<feature type="transmembrane region" description="Helical" evidence="7">
    <location>
        <begin position="398"/>
        <end position="422"/>
    </location>
</feature>
<dbReference type="PIRSF" id="PIRSF006066">
    <property type="entry name" value="HI0050"/>
    <property type="match status" value="1"/>
</dbReference>
<comment type="subcellular location">
    <subcellularLocation>
        <location evidence="1">Cell inner membrane</location>
        <topology evidence="1">Multi-pass membrane protein</topology>
    </subcellularLocation>
</comment>
<evidence type="ECO:0000256" key="5">
    <source>
        <dbReference type="ARBA" id="ARBA00022989"/>
    </source>
</evidence>
<dbReference type="GO" id="GO:0005886">
    <property type="term" value="C:plasma membrane"/>
    <property type="evidence" value="ECO:0007669"/>
    <property type="project" value="UniProtKB-SubCell"/>
</dbReference>
<feature type="transmembrane region" description="Helical" evidence="7">
    <location>
        <begin position="213"/>
        <end position="234"/>
    </location>
</feature>
<dbReference type="Pfam" id="PF06808">
    <property type="entry name" value="DctM"/>
    <property type="match status" value="1"/>
</dbReference>
<keyword evidence="6 7" id="KW-0472">Membrane</keyword>
<protein>
    <submittedName>
        <fullName evidence="9">Tripartite ATP-independent transporter DctM subunit</fullName>
    </submittedName>
</protein>
<dbReference type="AlphaFoldDB" id="A0A4R7YZA0"/>
<dbReference type="RefSeq" id="WP_111572488.1">
    <property type="nucleotide sequence ID" value="NZ_QLME01000014.1"/>
</dbReference>
<evidence type="ECO:0000256" key="3">
    <source>
        <dbReference type="ARBA" id="ARBA00022519"/>
    </source>
</evidence>
<name>A0A4R7YZA0_9FIRM</name>
<feature type="transmembrane region" description="Helical" evidence="7">
    <location>
        <begin position="240"/>
        <end position="259"/>
    </location>
</feature>
<evidence type="ECO:0000259" key="8">
    <source>
        <dbReference type="Pfam" id="PF06808"/>
    </source>
</evidence>
<evidence type="ECO:0000313" key="9">
    <source>
        <dbReference type="EMBL" id="TDW03041.1"/>
    </source>
</evidence>
<evidence type="ECO:0000313" key="10">
    <source>
        <dbReference type="Proteomes" id="UP000294697"/>
    </source>
</evidence>
<evidence type="ECO:0000256" key="2">
    <source>
        <dbReference type="ARBA" id="ARBA00022475"/>
    </source>
</evidence>
<feature type="domain" description="TRAP C4-dicarboxylate transport system permease DctM subunit" evidence="8">
    <location>
        <begin position="7"/>
        <end position="418"/>
    </location>
</feature>
<feature type="transmembrane region" description="Helical" evidence="7">
    <location>
        <begin position="310"/>
        <end position="328"/>
    </location>
</feature>
<dbReference type="PANTHER" id="PTHR33362">
    <property type="entry name" value="SIALIC ACID TRAP TRANSPORTER PERMEASE PROTEIN SIAT-RELATED"/>
    <property type="match status" value="1"/>
</dbReference>
<keyword evidence="5 7" id="KW-1133">Transmembrane helix</keyword>
<feature type="transmembrane region" description="Helical" evidence="7">
    <location>
        <begin position="359"/>
        <end position="386"/>
    </location>
</feature>
<keyword evidence="3" id="KW-0997">Cell inner membrane</keyword>
<dbReference type="Proteomes" id="UP000294697">
    <property type="component" value="Unassembled WGS sequence"/>
</dbReference>
<evidence type="ECO:0000256" key="4">
    <source>
        <dbReference type="ARBA" id="ARBA00022692"/>
    </source>
</evidence>
<sequence>MSLQIWFLTFIAMFALGYPVAFAIATSSMLYIILEGIDPAVIVDQMAIHFQTQFVLVSIPLFIFAGRVMNEGNITSKIFGFANSLVGSLKGGLAHVNVVSSLIFSGMTGSALADTSGVGYMATTAMEDEGFDSAFSCAVTAASSTVGPIIPPSIPMVIYASISGASTGYLFLGGILPGLILGLVLMAYIWWVSKRRNYPAGEAFSLKNIWTKFIASFLPLLTPVILLGGIYSGVFTPTEAAAAASFYALILTMLVYRVLGFKKLRNILKEVTLSTGYVAFIVAAAFLFSYVVAKEGIAVSAAEFVTSFEIMTNPIVLLFAINIMFLILGMFLDTMVVLVIVIPIFLPILQAVGIDLVHFGVVAVFNLMIGLSTPPYGVNLFIISGLTETPLSKIFKEIIPFISVLLIALFLISFVPDIVLVLPELFGYLP</sequence>
<evidence type="ECO:0000256" key="6">
    <source>
        <dbReference type="ARBA" id="ARBA00023136"/>
    </source>
</evidence>
<evidence type="ECO:0000256" key="7">
    <source>
        <dbReference type="SAM" id="Phobius"/>
    </source>
</evidence>
<dbReference type="NCBIfam" id="TIGR00786">
    <property type="entry name" value="dctM"/>
    <property type="match status" value="1"/>
</dbReference>
<accession>A0A4R7YZA0</accession>
<dbReference type="InterPro" id="IPR004681">
    <property type="entry name" value="TRAP_DctM"/>
</dbReference>
<comment type="caution">
    <text evidence="9">The sequence shown here is derived from an EMBL/GenBank/DDBJ whole genome shotgun (WGS) entry which is preliminary data.</text>
</comment>
<dbReference type="PANTHER" id="PTHR33362:SF3">
    <property type="entry name" value="SIALIC ACID TRAP TRANSPORTER PERMEASE PROTEIN SIAT"/>
    <property type="match status" value="1"/>
</dbReference>
<feature type="transmembrane region" description="Helical" evidence="7">
    <location>
        <begin position="7"/>
        <end position="34"/>
    </location>
</feature>